<dbReference type="EMBL" id="JAAZBX010000006">
    <property type="protein sequence ID" value="NLD25383.1"/>
    <property type="molecule type" value="Genomic_DNA"/>
</dbReference>
<name>A0A847D1N3_9BACT</name>
<protein>
    <submittedName>
        <fullName evidence="1">Uncharacterized protein</fullName>
    </submittedName>
</protein>
<evidence type="ECO:0000313" key="1">
    <source>
        <dbReference type="EMBL" id="NLD25383.1"/>
    </source>
</evidence>
<evidence type="ECO:0000313" key="2">
    <source>
        <dbReference type="Proteomes" id="UP000545876"/>
    </source>
</evidence>
<accession>A0A847D1N3</accession>
<gene>
    <name evidence="1" type="ORF">GX656_01950</name>
</gene>
<proteinExistence type="predicted"/>
<reference evidence="1 2" key="1">
    <citation type="journal article" date="2020" name="Biotechnol. Biofuels">
        <title>New insights from the biogas microbiome by comprehensive genome-resolved metagenomics of nearly 1600 species originating from multiple anaerobic digesters.</title>
        <authorList>
            <person name="Campanaro S."/>
            <person name="Treu L."/>
            <person name="Rodriguez-R L.M."/>
            <person name="Kovalovszki A."/>
            <person name="Ziels R.M."/>
            <person name="Maus I."/>
            <person name="Zhu X."/>
            <person name="Kougias P.G."/>
            <person name="Basile A."/>
            <person name="Luo G."/>
            <person name="Schluter A."/>
            <person name="Konstantinidis K.T."/>
            <person name="Angelidaki I."/>
        </authorList>
    </citation>
    <scope>NUCLEOTIDE SEQUENCE [LARGE SCALE GENOMIC DNA]</scope>
    <source>
        <strain evidence="1">AS06rmzACSIP_65</strain>
    </source>
</reference>
<organism evidence="1 2">
    <name type="scientific">Candidatus Dojkabacteria bacterium</name>
    <dbReference type="NCBI Taxonomy" id="2099670"/>
    <lineage>
        <taxon>Bacteria</taxon>
        <taxon>Candidatus Dojkabacteria</taxon>
    </lineage>
</organism>
<dbReference type="AlphaFoldDB" id="A0A847D1N3"/>
<sequence length="157" mass="18760">MPNEYENNFEEEDNELFFPAKLLEDYEQFFERKKLSDGSTIFVEKFRQYGKITPTARYLLVDGLLGNIQTRAENKEKKIPVYDLELTEGIINQIKHSIKMHQTQDEDSVPYCEKFEIGENNSLIYTFFPCDSCKSFEDLKDFFDFKYYDEFLNDDIE</sequence>
<dbReference type="Proteomes" id="UP000545876">
    <property type="component" value="Unassembled WGS sequence"/>
</dbReference>
<comment type="caution">
    <text evidence="1">The sequence shown here is derived from an EMBL/GenBank/DDBJ whole genome shotgun (WGS) entry which is preliminary data.</text>
</comment>